<comment type="caution">
    <text evidence="6">The sequence shown here is derived from an EMBL/GenBank/DDBJ whole genome shotgun (WGS) entry which is preliminary data.</text>
</comment>
<feature type="transmembrane region" description="Helical" evidence="5">
    <location>
        <begin position="92"/>
        <end position="113"/>
    </location>
</feature>
<dbReference type="Gene3D" id="1.20.120.1630">
    <property type="match status" value="1"/>
</dbReference>
<evidence type="ECO:0000256" key="2">
    <source>
        <dbReference type="ARBA" id="ARBA00022692"/>
    </source>
</evidence>
<keyword evidence="2 5" id="KW-0812">Transmembrane</keyword>
<keyword evidence="3 5" id="KW-1133">Transmembrane helix</keyword>
<dbReference type="InterPro" id="IPR007269">
    <property type="entry name" value="ICMT_MeTrfase"/>
</dbReference>
<organism evidence="6 7">
    <name type="scientific">Sediminibacterium roseum</name>
    <dbReference type="NCBI Taxonomy" id="1978412"/>
    <lineage>
        <taxon>Bacteria</taxon>
        <taxon>Pseudomonadati</taxon>
        <taxon>Bacteroidota</taxon>
        <taxon>Chitinophagia</taxon>
        <taxon>Chitinophagales</taxon>
        <taxon>Chitinophagaceae</taxon>
        <taxon>Sediminibacterium</taxon>
    </lineage>
</organism>
<dbReference type="PANTHER" id="PTHR12714:SF9">
    <property type="entry name" value="PROTEIN-S-ISOPRENYLCYSTEINE O-METHYLTRANSFERASE"/>
    <property type="match status" value="1"/>
</dbReference>
<keyword evidence="4 5" id="KW-0472">Membrane</keyword>
<gene>
    <name evidence="6" type="ORF">GWC95_06225</name>
</gene>
<dbReference type="PANTHER" id="PTHR12714">
    <property type="entry name" value="PROTEIN-S ISOPRENYLCYSTEINE O-METHYLTRANSFERASE"/>
    <property type="match status" value="1"/>
</dbReference>
<evidence type="ECO:0000256" key="3">
    <source>
        <dbReference type="ARBA" id="ARBA00022989"/>
    </source>
</evidence>
<sequence>MRKVVLAVISNSLMIILPLLGNPQLILNPKILIIIAGTVCIWLTQPPVSVKETDDKKSSDRFSVVLILLMSFVSVVVPLVDWAYFKTEHDGYSIYTAIAVAMIAIGITFRAWAVQTLGKYFTATVQISDDHKLIRSGPYQIVRHPSYTGAFLAIVAGGVILESLAGFIISCIAMIVAYYVRIGIEEKELIARFGKDYLAYRQETKMIIPYVF</sequence>
<feature type="transmembrane region" description="Helical" evidence="5">
    <location>
        <begin position="150"/>
        <end position="180"/>
    </location>
</feature>
<dbReference type="EMBL" id="JAACJS010000011">
    <property type="protein sequence ID" value="NCI49511.1"/>
    <property type="molecule type" value="Genomic_DNA"/>
</dbReference>
<protein>
    <submittedName>
        <fullName evidence="6">Isoprenylcysteine carboxylmethyltransferase family protein</fullName>
    </submittedName>
</protein>
<evidence type="ECO:0000313" key="7">
    <source>
        <dbReference type="Proteomes" id="UP000753802"/>
    </source>
</evidence>
<name>A0ABW9ZQY2_9BACT</name>
<proteinExistence type="predicted"/>
<evidence type="ECO:0000256" key="4">
    <source>
        <dbReference type="ARBA" id="ARBA00023136"/>
    </source>
</evidence>
<accession>A0ABW9ZQY2</accession>
<evidence type="ECO:0000256" key="1">
    <source>
        <dbReference type="ARBA" id="ARBA00004141"/>
    </source>
</evidence>
<keyword evidence="7" id="KW-1185">Reference proteome</keyword>
<feature type="transmembrane region" description="Helical" evidence="5">
    <location>
        <begin position="62"/>
        <end position="80"/>
    </location>
</feature>
<dbReference type="Pfam" id="PF04140">
    <property type="entry name" value="ICMT"/>
    <property type="match status" value="1"/>
</dbReference>
<dbReference type="RefSeq" id="WP_161817826.1">
    <property type="nucleotide sequence ID" value="NZ_JAACJS010000011.1"/>
</dbReference>
<dbReference type="Proteomes" id="UP000753802">
    <property type="component" value="Unassembled WGS sequence"/>
</dbReference>
<reference evidence="6 7" key="1">
    <citation type="submission" date="2020-01" db="EMBL/GenBank/DDBJ databases">
        <title>Genome analysis.</title>
        <authorList>
            <person name="Wu S."/>
            <person name="Wang G."/>
        </authorList>
    </citation>
    <scope>NUCLEOTIDE SEQUENCE [LARGE SCALE GENOMIC DNA]</scope>
    <source>
        <strain evidence="6 7">SYL130</strain>
    </source>
</reference>
<comment type="subcellular location">
    <subcellularLocation>
        <location evidence="1">Membrane</location>
        <topology evidence="1">Multi-pass membrane protein</topology>
    </subcellularLocation>
</comment>
<feature type="transmembrane region" description="Helical" evidence="5">
    <location>
        <begin position="31"/>
        <end position="50"/>
    </location>
</feature>
<evidence type="ECO:0000256" key="5">
    <source>
        <dbReference type="SAM" id="Phobius"/>
    </source>
</evidence>
<evidence type="ECO:0000313" key="6">
    <source>
        <dbReference type="EMBL" id="NCI49511.1"/>
    </source>
</evidence>